<dbReference type="AlphaFoldDB" id="A0AA89BUH6"/>
<keyword evidence="2" id="KW-1015">Disulfide bond</keyword>
<dbReference type="PANTHER" id="PTHR14002">
    <property type="entry name" value="ENDOGLIN/TGF-BETA RECEPTOR TYPE III"/>
    <property type="match status" value="1"/>
</dbReference>
<gene>
    <name evidence="6" type="ORF">FSP39_010654</name>
</gene>
<comment type="caution">
    <text evidence="6">The sequence shown here is derived from an EMBL/GenBank/DDBJ whole genome shotgun (WGS) entry which is preliminary data.</text>
</comment>
<dbReference type="InterPro" id="IPR001507">
    <property type="entry name" value="ZP_dom"/>
</dbReference>
<evidence type="ECO:0000313" key="7">
    <source>
        <dbReference type="Proteomes" id="UP001186944"/>
    </source>
</evidence>
<organism evidence="6 7">
    <name type="scientific">Pinctada imbricata</name>
    <name type="common">Atlantic pearl-oyster</name>
    <name type="synonym">Pinctada martensii</name>
    <dbReference type="NCBI Taxonomy" id="66713"/>
    <lineage>
        <taxon>Eukaryota</taxon>
        <taxon>Metazoa</taxon>
        <taxon>Spiralia</taxon>
        <taxon>Lophotrochozoa</taxon>
        <taxon>Mollusca</taxon>
        <taxon>Bivalvia</taxon>
        <taxon>Autobranchia</taxon>
        <taxon>Pteriomorphia</taxon>
        <taxon>Pterioida</taxon>
        <taxon>Pterioidea</taxon>
        <taxon>Pteriidae</taxon>
        <taxon>Pinctada</taxon>
    </lineage>
</organism>
<evidence type="ECO:0000256" key="2">
    <source>
        <dbReference type="ARBA" id="ARBA00023157"/>
    </source>
</evidence>
<evidence type="ECO:0000259" key="5">
    <source>
        <dbReference type="SMART" id="SM00241"/>
    </source>
</evidence>
<evidence type="ECO:0000256" key="1">
    <source>
        <dbReference type="ARBA" id="ARBA00022729"/>
    </source>
</evidence>
<dbReference type="EMBL" id="VSWD01000008">
    <property type="protein sequence ID" value="KAK3095131.1"/>
    <property type="molecule type" value="Genomic_DNA"/>
</dbReference>
<evidence type="ECO:0000256" key="4">
    <source>
        <dbReference type="SAM" id="Phobius"/>
    </source>
</evidence>
<evidence type="ECO:0000313" key="6">
    <source>
        <dbReference type="EMBL" id="KAK3095131.1"/>
    </source>
</evidence>
<keyword evidence="1" id="KW-0732">Signal</keyword>
<keyword evidence="4" id="KW-0472">Membrane</keyword>
<feature type="region of interest" description="Disordered" evidence="3">
    <location>
        <begin position="1"/>
        <end position="25"/>
    </location>
</feature>
<proteinExistence type="predicted"/>
<feature type="domain" description="ZP" evidence="5">
    <location>
        <begin position="52"/>
        <end position="273"/>
    </location>
</feature>
<dbReference type="Proteomes" id="UP001186944">
    <property type="component" value="Unassembled WGS sequence"/>
</dbReference>
<sequence length="387" mass="41111">MSHVGVRGSNEQGKPGEKPLGEAWMGDHLPSHIRPFAEFGIRTRDLRVTVDSCTKSKLVLTLTDGASGGIIYIQGQGAACKQTTQTGAVTHEFDFTSCGIQWESSFKIIVQKKSLYQTGEDKQIPIMCITDLSDITVDNNLNALDKDDDAGQNLTVKPTAIMALYSNNQDVSGGNVQLTDTISMVIQLGSDFVDDFDITAKTCTASTISVIENSCPTDTELFPAFSKPSQGSILASFGAFRTTDLSGGAVTMTFSCTLQVCLGSCAATTCADGSSSYGRKKRDTYELVVSGSASGNDVRMKRQAQGGGNDLEDINVGSSLRITTDEVVVQMDDGDNGICMNKAAFIAGMLAVIASILASGSASIILLRKVMAKKDILKAYESESYKA</sequence>
<dbReference type="SMART" id="SM00241">
    <property type="entry name" value="ZP"/>
    <property type="match status" value="1"/>
</dbReference>
<evidence type="ECO:0000256" key="3">
    <source>
        <dbReference type="SAM" id="MobiDB-lite"/>
    </source>
</evidence>
<protein>
    <recommendedName>
        <fullName evidence="5">ZP domain-containing protein</fullName>
    </recommendedName>
</protein>
<dbReference type="PANTHER" id="PTHR14002:SF43">
    <property type="entry name" value="DELTA-LIKE PROTEIN"/>
    <property type="match status" value="1"/>
</dbReference>
<reference evidence="6" key="1">
    <citation type="submission" date="2019-08" db="EMBL/GenBank/DDBJ databases">
        <title>The improved chromosome-level genome for the pearl oyster Pinctada fucata martensii using PacBio sequencing and Hi-C.</title>
        <authorList>
            <person name="Zheng Z."/>
        </authorList>
    </citation>
    <scope>NUCLEOTIDE SEQUENCE</scope>
    <source>
        <strain evidence="6">ZZ-2019</strain>
        <tissue evidence="6">Adductor muscle</tissue>
    </source>
</reference>
<feature type="transmembrane region" description="Helical" evidence="4">
    <location>
        <begin position="343"/>
        <end position="367"/>
    </location>
</feature>
<accession>A0AA89BUH6</accession>
<name>A0AA89BUH6_PINIB</name>
<keyword evidence="4" id="KW-1133">Transmembrane helix</keyword>
<keyword evidence="7" id="KW-1185">Reference proteome</keyword>
<keyword evidence="4" id="KW-0812">Transmembrane</keyword>